<name>A0A4S2H4C1_9PROT</name>
<dbReference type="Proteomes" id="UP000308054">
    <property type="component" value="Unassembled WGS sequence"/>
</dbReference>
<feature type="region of interest" description="Disordered" evidence="1">
    <location>
        <begin position="1"/>
        <end position="65"/>
    </location>
</feature>
<feature type="compositionally biased region" description="Basic and acidic residues" evidence="1">
    <location>
        <begin position="17"/>
        <end position="36"/>
    </location>
</feature>
<dbReference type="RefSeq" id="WP_135994993.1">
    <property type="nucleotide sequence ID" value="NZ_CP071057.1"/>
</dbReference>
<comment type="caution">
    <text evidence="2">The sequence shown here is derived from an EMBL/GenBank/DDBJ whole genome shotgun (WGS) entry which is preliminary data.</text>
</comment>
<gene>
    <name evidence="2" type="ORF">E5163_05080</name>
</gene>
<dbReference type="AlphaFoldDB" id="A0A4S2H4C1"/>
<accession>A0A4S2H4C1</accession>
<reference evidence="2 3" key="1">
    <citation type="journal article" date="2017" name="Int. J. Syst. Evol. Microbiol.">
        <title>Marinicauda algicola sp. nov., isolated from a marine red alga Rhodosorus marinus.</title>
        <authorList>
            <person name="Jeong S.E."/>
            <person name="Jeon S.H."/>
            <person name="Chun B.H."/>
            <person name="Kim D.W."/>
            <person name="Jeon C.O."/>
        </authorList>
    </citation>
    <scope>NUCLEOTIDE SEQUENCE [LARGE SCALE GENOMIC DNA]</scope>
    <source>
        <strain evidence="2 3">JCM 31718</strain>
    </source>
</reference>
<sequence length="111" mass="11867">MIAATGPNLPVPTRRPSRVERAARADAETGSGERRASAPAPASRRDHPVSPGAPARPAGPAAGSTLIALQAYPRLRGLRADETERRRYRDAYARAGESVRPYTAPKLERTA</sequence>
<feature type="compositionally biased region" description="Low complexity" evidence="1">
    <location>
        <begin position="52"/>
        <end position="63"/>
    </location>
</feature>
<keyword evidence="3" id="KW-1185">Reference proteome</keyword>
<dbReference type="EMBL" id="SRXW01000001">
    <property type="protein sequence ID" value="TGY90495.1"/>
    <property type="molecule type" value="Genomic_DNA"/>
</dbReference>
<evidence type="ECO:0000313" key="2">
    <source>
        <dbReference type="EMBL" id="TGY90495.1"/>
    </source>
</evidence>
<dbReference type="OrthoDB" id="10012903at2"/>
<evidence type="ECO:0000256" key="1">
    <source>
        <dbReference type="SAM" id="MobiDB-lite"/>
    </source>
</evidence>
<feature type="region of interest" description="Disordered" evidence="1">
    <location>
        <begin position="92"/>
        <end position="111"/>
    </location>
</feature>
<evidence type="ECO:0000313" key="3">
    <source>
        <dbReference type="Proteomes" id="UP000308054"/>
    </source>
</evidence>
<protein>
    <submittedName>
        <fullName evidence="2">Uncharacterized protein</fullName>
    </submittedName>
</protein>
<proteinExistence type="predicted"/>
<organism evidence="2 3">
    <name type="scientific">Marinicauda algicola</name>
    <dbReference type="NCBI Taxonomy" id="2029849"/>
    <lineage>
        <taxon>Bacteria</taxon>
        <taxon>Pseudomonadati</taxon>
        <taxon>Pseudomonadota</taxon>
        <taxon>Alphaproteobacteria</taxon>
        <taxon>Maricaulales</taxon>
        <taxon>Maricaulaceae</taxon>
        <taxon>Marinicauda</taxon>
    </lineage>
</organism>